<feature type="signal peptide" evidence="2">
    <location>
        <begin position="1"/>
        <end position="20"/>
    </location>
</feature>
<evidence type="ECO:0000313" key="4">
    <source>
        <dbReference type="Proteomes" id="UP001595379"/>
    </source>
</evidence>
<evidence type="ECO:0000256" key="1">
    <source>
        <dbReference type="SAM" id="MobiDB-lite"/>
    </source>
</evidence>
<protein>
    <recommendedName>
        <fullName evidence="5">Lipoprotein</fullName>
    </recommendedName>
</protein>
<sequence>MTVRRLALIALLAASAPALSGCLIIGGTALVAGTAVGVAGDTLQFAGNVGEGVVRAAIPGDGEDDEDEDRDGRQRD</sequence>
<evidence type="ECO:0000313" key="3">
    <source>
        <dbReference type="EMBL" id="MFC2926834.1"/>
    </source>
</evidence>
<comment type="caution">
    <text evidence="3">The sequence shown here is derived from an EMBL/GenBank/DDBJ whole genome shotgun (WGS) entry which is preliminary data.</text>
</comment>
<evidence type="ECO:0008006" key="5">
    <source>
        <dbReference type="Google" id="ProtNLM"/>
    </source>
</evidence>
<evidence type="ECO:0000256" key="2">
    <source>
        <dbReference type="SAM" id="SignalP"/>
    </source>
</evidence>
<organism evidence="3 4">
    <name type="scientific">Hyphobacterium vulgare</name>
    <dbReference type="NCBI Taxonomy" id="1736751"/>
    <lineage>
        <taxon>Bacteria</taxon>
        <taxon>Pseudomonadati</taxon>
        <taxon>Pseudomonadota</taxon>
        <taxon>Alphaproteobacteria</taxon>
        <taxon>Maricaulales</taxon>
        <taxon>Maricaulaceae</taxon>
        <taxon>Hyphobacterium</taxon>
    </lineage>
</organism>
<gene>
    <name evidence="3" type="ORF">ACFOOR_12015</name>
</gene>
<reference evidence="4" key="1">
    <citation type="journal article" date="2019" name="Int. J. Syst. Evol. Microbiol.">
        <title>The Global Catalogue of Microorganisms (GCM) 10K type strain sequencing project: providing services to taxonomists for standard genome sequencing and annotation.</title>
        <authorList>
            <consortium name="The Broad Institute Genomics Platform"/>
            <consortium name="The Broad Institute Genome Sequencing Center for Infectious Disease"/>
            <person name="Wu L."/>
            <person name="Ma J."/>
        </authorList>
    </citation>
    <scope>NUCLEOTIDE SEQUENCE [LARGE SCALE GENOMIC DNA]</scope>
    <source>
        <strain evidence="4">KCTC 52487</strain>
    </source>
</reference>
<proteinExistence type="predicted"/>
<dbReference type="RefSeq" id="WP_343165160.1">
    <property type="nucleotide sequence ID" value="NZ_JBHRSV010000026.1"/>
</dbReference>
<keyword evidence="2" id="KW-0732">Signal</keyword>
<dbReference type="EMBL" id="JBHRSV010000026">
    <property type="protein sequence ID" value="MFC2926834.1"/>
    <property type="molecule type" value="Genomic_DNA"/>
</dbReference>
<feature type="chain" id="PRO_5047145262" description="Lipoprotein" evidence="2">
    <location>
        <begin position="21"/>
        <end position="76"/>
    </location>
</feature>
<dbReference type="PROSITE" id="PS51257">
    <property type="entry name" value="PROKAR_LIPOPROTEIN"/>
    <property type="match status" value="1"/>
</dbReference>
<accession>A0ABV6ZZJ0</accession>
<dbReference type="Proteomes" id="UP001595379">
    <property type="component" value="Unassembled WGS sequence"/>
</dbReference>
<name>A0ABV6ZZJ0_9PROT</name>
<feature type="region of interest" description="Disordered" evidence="1">
    <location>
        <begin position="56"/>
        <end position="76"/>
    </location>
</feature>
<keyword evidence="4" id="KW-1185">Reference proteome</keyword>